<evidence type="ECO:0000313" key="3">
    <source>
        <dbReference type="Proteomes" id="UP000295733"/>
    </source>
</evidence>
<dbReference type="RefSeq" id="WP_132599612.1">
    <property type="nucleotide sequence ID" value="NZ_NRRP01000032.1"/>
</dbReference>
<keyword evidence="1" id="KW-0732">Signal</keyword>
<reference evidence="2 3" key="1">
    <citation type="submission" date="2019-03" db="EMBL/GenBank/DDBJ databases">
        <title>Genomic Encyclopedia of Type Strains, Phase IV (KMG-IV): sequencing the most valuable type-strain genomes for metagenomic binning, comparative biology and taxonomic classification.</title>
        <authorList>
            <person name="Goeker M."/>
        </authorList>
    </citation>
    <scope>NUCLEOTIDE SEQUENCE [LARGE SCALE GENOMIC DNA]</scope>
    <source>
        <strain evidence="2 3">DSM 2781</strain>
    </source>
</reference>
<dbReference type="AlphaFoldDB" id="A0A4R2NXF6"/>
<dbReference type="Proteomes" id="UP000295733">
    <property type="component" value="Unassembled WGS sequence"/>
</dbReference>
<dbReference type="EMBL" id="SLXL01000002">
    <property type="protein sequence ID" value="TCP26095.1"/>
    <property type="molecule type" value="Genomic_DNA"/>
</dbReference>
<protein>
    <submittedName>
        <fullName evidence="2">Uncharacterized protein</fullName>
    </submittedName>
</protein>
<feature type="signal peptide" evidence="1">
    <location>
        <begin position="1"/>
        <end position="23"/>
    </location>
</feature>
<feature type="chain" id="PRO_5020475988" evidence="1">
    <location>
        <begin position="24"/>
        <end position="180"/>
    </location>
</feature>
<accession>A0A4R2NXF6</accession>
<evidence type="ECO:0000256" key="1">
    <source>
        <dbReference type="SAM" id="SignalP"/>
    </source>
</evidence>
<organism evidence="2 3">
    <name type="scientific">Rhodovulum adriaticum</name>
    <name type="common">Rhodopseudomonas adriatica</name>
    <dbReference type="NCBI Taxonomy" id="35804"/>
    <lineage>
        <taxon>Bacteria</taxon>
        <taxon>Pseudomonadati</taxon>
        <taxon>Pseudomonadota</taxon>
        <taxon>Alphaproteobacteria</taxon>
        <taxon>Rhodobacterales</taxon>
        <taxon>Paracoccaceae</taxon>
        <taxon>Rhodovulum</taxon>
    </lineage>
</organism>
<proteinExistence type="predicted"/>
<gene>
    <name evidence="2" type="ORF">EV656_10257</name>
</gene>
<name>A0A4R2NXF6_RHOAD</name>
<evidence type="ECO:0000313" key="2">
    <source>
        <dbReference type="EMBL" id="TCP26095.1"/>
    </source>
</evidence>
<dbReference type="OrthoDB" id="7837118at2"/>
<sequence>MRRHMICVALVLAGTGPAAGQQADPMEMQRCVWRCLNQFGPASNPAYHDCVQRVCVPDRPRWSGGQIRDGSGEYAAVGTADGRFQLYYLCGRAGQSALVLSGLEGPSAVLSLVVDGRPYDLSFEGEGGAHAVGVPPGSPILSAMATGQTLTVRNVAGYTVATFGLDGAGAEISAAQARCR</sequence>
<comment type="caution">
    <text evidence="2">The sequence shown here is derived from an EMBL/GenBank/DDBJ whole genome shotgun (WGS) entry which is preliminary data.</text>
</comment>
<keyword evidence="3" id="KW-1185">Reference proteome</keyword>